<feature type="transmembrane region" description="Helical" evidence="4">
    <location>
        <begin position="31"/>
        <end position="49"/>
    </location>
</feature>
<dbReference type="EMBL" id="LRPC01000001">
    <property type="protein sequence ID" value="KYG77607.1"/>
    <property type="molecule type" value="Genomic_DNA"/>
</dbReference>
<keyword evidence="1" id="KW-0547">Nucleotide-binding</keyword>
<feature type="transmembrane region" description="Helical" evidence="4">
    <location>
        <begin position="55"/>
        <end position="72"/>
    </location>
</feature>
<dbReference type="GO" id="GO:0030983">
    <property type="term" value="F:mismatched DNA binding"/>
    <property type="evidence" value="ECO:0007669"/>
    <property type="project" value="InterPro"/>
</dbReference>
<dbReference type="SMART" id="SM00534">
    <property type="entry name" value="MUTSac"/>
    <property type="match status" value="1"/>
</dbReference>
<evidence type="ECO:0000256" key="4">
    <source>
        <dbReference type="SAM" id="Phobius"/>
    </source>
</evidence>
<feature type="transmembrane region" description="Helical" evidence="4">
    <location>
        <begin position="213"/>
        <end position="233"/>
    </location>
</feature>
<accession>A0A150XFV9</accession>
<organism evidence="6 7">
    <name type="scientific">Roseivirga spongicola</name>
    <dbReference type="NCBI Taxonomy" id="333140"/>
    <lineage>
        <taxon>Bacteria</taxon>
        <taxon>Pseudomonadati</taxon>
        <taxon>Bacteroidota</taxon>
        <taxon>Cytophagia</taxon>
        <taxon>Cytophagales</taxon>
        <taxon>Roseivirgaceae</taxon>
        <taxon>Roseivirga</taxon>
    </lineage>
</organism>
<keyword evidence="4" id="KW-0812">Transmembrane</keyword>
<dbReference type="GO" id="GO:0006298">
    <property type="term" value="P:mismatch repair"/>
    <property type="evidence" value="ECO:0007669"/>
    <property type="project" value="InterPro"/>
</dbReference>
<dbReference type="GO" id="GO:0140664">
    <property type="term" value="F:ATP-dependent DNA damage sensor activity"/>
    <property type="evidence" value="ECO:0007669"/>
    <property type="project" value="InterPro"/>
</dbReference>
<dbReference type="PANTHER" id="PTHR11361:SF99">
    <property type="entry name" value="DNA MISMATCH REPAIR PROTEIN"/>
    <property type="match status" value="1"/>
</dbReference>
<feature type="transmembrane region" description="Helical" evidence="4">
    <location>
        <begin position="328"/>
        <end position="345"/>
    </location>
</feature>
<feature type="domain" description="DNA mismatch repair proteins mutS family" evidence="5">
    <location>
        <begin position="422"/>
        <end position="599"/>
    </location>
</feature>
<evidence type="ECO:0000259" key="5">
    <source>
        <dbReference type="SMART" id="SM00534"/>
    </source>
</evidence>
<dbReference type="OrthoDB" id="9802448at2"/>
<dbReference type="SUPFAM" id="SSF52540">
    <property type="entry name" value="P-loop containing nucleoside triphosphate hydrolases"/>
    <property type="match status" value="1"/>
</dbReference>
<dbReference type="STRING" id="333140.AWW68_02210"/>
<comment type="caution">
    <text evidence="6">The sequence shown here is derived from an EMBL/GenBank/DDBJ whole genome shotgun (WGS) entry which is preliminary data.</text>
</comment>
<gene>
    <name evidence="6" type="ORF">AWW68_02210</name>
</gene>
<evidence type="ECO:0000313" key="6">
    <source>
        <dbReference type="EMBL" id="KYG77607.1"/>
    </source>
</evidence>
<dbReference type="RefSeq" id="WP_068216129.1">
    <property type="nucleotide sequence ID" value="NZ_LRPC01000001.1"/>
</dbReference>
<evidence type="ECO:0000256" key="1">
    <source>
        <dbReference type="ARBA" id="ARBA00022741"/>
    </source>
</evidence>
<sequence length="599" mass="67394">MKETAQETYQKRFDEFKQSAKSLKSDSNTFSTLRVILFIVFTITFVYAANAGNSVLLLSSVVVFLIGYLVLLKKHQSIKRRLKVMNNLSQINSDEILRGQFNLSGFEDGMEFFVPSHPYHMDLDIFGKHSLYQLINRTSSVFGKQILANWLSNHAPKNEILKRQEAIKELTSQLDLRQEFQAQGMAEEKPNKDSIKTLFNWLKEEQSTKNRSVYKVLMALLSVATITSIVLAYFSVVAIGLPILLIFINIGVLSTLFQKLLAITRQTENGYKSLRSLKAQIELIENAEVKSTVLQELKSPLSNGNKKASKLLQELSGILDNLQNRANVLYQLLNAILLLDIFWYLKINKWKEENEANLEEWFEVIGTIDTLMSIAGFAFSNPDYQYSEIADTPHTIRAEELGHPLINSNKRVSNNFDFSGKGGVCLITGSNMSGKSTFLRTVGINCVLGLMGAPVCAKSMQVGELKVFTSMRTQDDLEESVSSFYAELKRLKQLIGQIDEVRPTLFMIDEVLKGTNSDDRHKGATALIKQLNKTNAFGFVSTHDIVLGNMTNELAGVKNYSFNSTITGNEIHFNYKLTPGLCKSFNATKLMQLMGIEVE</sequence>
<dbReference type="PANTHER" id="PTHR11361">
    <property type="entry name" value="DNA MISMATCH REPAIR PROTEIN MUTS FAMILY MEMBER"/>
    <property type="match status" value="1"/>
</dbReference>
<proteinExistence type="predicted"/>
<dbReference type="InterPro" id="IPR045076">
    <property type="entry name" value="MutS"/>
</dbReference>
<dbReference type="GO" id="GO:0005829">
    <property type="term" value="C:cytosol"/>
    <property type="evidence" value="ECO:0007669"/>
    <property type="project" value="TreeGrafter"/>
</dbReference>
<evidence type="ECO:0000256" key="3">
    <source>
        <dbReference type="ARBA" id="ARBA00023125"/>
    </source>
</evidence>
<dbReference type="Gene3D" id="3.40.50.300">
    <property type="entry name" value="P-loop containing nucleotide triphosphate hydrolases"/>
    <property type="match status" value="1"/>
</dbReference>
<keyword evidence="2" id="KW-0067">ATP-binding</keyword>
<dbReference type="SUPFAM" id="SSF48334">
    <property type="entry name" value="DNA repair protein MutS, domain III"/>
    <property type="match status" value="1"/>
</dbReference>
<feature type="transmembrane region" description="Helical" evidence="4">
    <location>
        <begin position="239"/>
        <end position="257"/>
    </location>
</feature>
<dbReference type="Pfam" id="PF00488">
    <property type="entry name" value="MutS_V"/>
    <property type="match status" value="1"/>
</dbReference>
<dbReference type="InterPro" id="IPR027417">
    <property type="entry name" value="P-loop_NTPase"/>
</dbReference>
<keyword evidence="7" id="KW-1185">Reference proteome</keyword>
<name>A0A150XFV9_9BACT</name>
<dbReference type="AlphaFoldDB" id="A0A150XFV9"/>
<dbReference type="InterPro" id="IPR000432">
    <property type="entry name" value="DNA_mismatch_repair_MutS_C"/>
</dbReference>
<keyword evidence="4" id="KW-0472">Membrane</keyword>
<evidence type="ECO:0000256" key="2">
    <source>
        <dbReference type="ARBA" id="ARBA00022840"/>
    </source>
</evidence>
<protein>
    <recommendedName>
        <fullName evidence="5">DNA mismatch repair proteins mutS family domain-containing protein</fullName>
    </recommendedName>
</protein>
<keyword evidence="3" id="KW-0238">DNA-binding</keyword>
<dbReference type="Gene3D" id="1.10.1420.10">
    <property type="match status" value="1"/>
</dbReference>
<keyword evidence="4" id="KW-1133">Transmembrane helix</keyword>
<dbReference type="Proteomes" id="UP000075606">
    <property type="component" value="Unassembled WGS sequence"/>
</dbReference>
<evidence type="ECO:0000313" key="7">
    <source>
        <dbReference type="Proteomes" id="UP000075606"/>
    </source>
</evidence>
<dbReference type="InterPro" id="IPR036187">
    <property type="entry name" value="DNA_mismatch_repair_MutS_sf"/>
</dbReference>
<reference evidence="6 7" key="1">
    <citation type="submission" date="2016-01" db="EMBL/GenBank/DDBJ databases">
        <title>Genome sequencing of Roseivirga spongicola UST030701-084.</title>
        <authorList>
            <person name="Selvaratnam C."/>
            <person name="Thevarajoo S."/>
            <person name="Goh K.M."/>
            <person name="Ee R."/>
            <person name="Chan K.-G."/>
            <person name="Chong C.S."/>
        </authorList>
    </citation>
    <scope>NUCLEOTIDE SEQUENCE [LARGE SCALE GENOMIC DNA]</scope>
    <source>
        <strain evidence="6 7">UST030701-084</strain>
    </source>
</reference>
<dbReference type="GO" id="GO:0005524">
    <property type="term" value="F:ATP binding"/>
    <property type="evidence" value="ECO:0007669"/>
    <property type="project" value="UniProtKB-KW"/>
</dbReference>